<dbReference type="GO" id="GO:0030125">
    <property type="term" value="C:clathrin vesicle coat"/>
    <property type="evidence" value="ECO:0007669"/>
    <property type="project" value="TreeGrafter"/>
</dbReference>
<dbReference type="GO" id="GO:0005543">
    <property type="term" value="F:phospholipid binding"/>
    <property type="evidence" value="ECO:0007669"/>
    <property type="project" value="TreeGrafter"/>
</dbReference>
<name>A0AAV7XHL7_9NEOP</name>
<reference evidence="3" key="1">
    <citation type="submission" date="2022-12" db="EMBL/GenBank/DDBJ databases">
        <title>Chromosome-level genome assembly of the bean flower thrips Megalurothrips usitatus.</title>
        <authorList>
            <person name="Ma L."/>
            <person name="Liu Q."/>
            <person name="Li H."/>
            <person name="Cai W."/>
        </authorList>
    </citation>
    <scope>NUCLEOTIDE SEQUENCE</scope>
    <source>
        <strain evidence="3">Cailab_2022a</strain>
    </source>
</reference>
<comment type="caution">
    <text evidence="3">The sequence shown here is derived from an EMBL/GenBank/DDBJ whole genome shotgun (WGS) entry which is preliminary data.</text>
</comment>
<dbReference type="PROSITE" id="PS50942">
    <property type="entry name" value="ENTH"/>
    <property type="match status" value="1"/>
</dbReference>
<dbReference type="Pfam" id="PF01417">
    <property type="entry name" value="ENTH"/>
    <property type="match status" value="1"/>
</dbReference>
<accession>A0AAV7XHL7</accession>
<dbReference type="GO" id="GO:0005768">
    <property type="term" value="C:endosome"/>
    <property type="evidence" value="ECO:0007669"/>
    <property type="project" value="TreeGrafter"/>
</dbReference>
<dbReference type="GO" id="GO:0030276">
    <property type="term" value="F:clathrin binding"/>
    <property type="evidence" value="ECO:0007669"/>
    <property type="project" value="TreeGrafter"/>
</dbReference>
<dbReference type="SMART" id="SM00273">
    <property type="entry name" value="ENTH"/>
    <property type="match status" value="1"/>
</dbReference>
<dbReference type="InterPro" id="IPR013809">
    <property type="entry name" value="ENTH"/>
</dbReference>
<feature type="region of interest" description="Disordered" evidence="1">
    <location>
        <begin position="293"/>
        <end position="360"/>
    </location>
</feature>
<dbReference type="PANTHER" id="PTHR12276:SF45">
    <property type="entry name" value="CLATHRIN INTERACTOR 1"/>
    <property type="match status" value="1"/>
</dbReference>
<evidence type="ECO:0000259" key="2">
    <source>
        <dbReference type="PROSITE" id="PS50942"/>
    </source>
</evidence>
<dbReference type="CDD" id="cd16989">
    <property type="entry name" value="ENTH_EpsinR"/>
    <property type="match status" value="1"/>
</dbReference>
<feature type="region of interest" description="Disordered" evidence="1">
    <location>
        <begin position="464"/>
        <end position="488"/>
    </location>
</feature>
<feature type="compositionally biased region" description="Basic and acidic residues" evidence="1">
    <location>
        <begin position="229"/>
        <end position="245"/>
    </location>
</feature>
<evidence type="ECO:0000313" key="4">
    <source>
        <dbReference type="Proteomes" id="UP001075354"/>
    </source>
</evidence>
<feature type="compositionally biased region" description="Basic and acidic residues" evidence="1">
    <location>
        <begin position="175"/>
        <end position="189"/>
    </location>
</feature>
<dbReference type="EMBL" id="JAPTSV010000008">
    <property type="protein sequence ID" value="KAJ1524917.1"/>
    <property type="molecule type" value="Genomic_DNA"/>
</dbReference>
<feature type="region of interest" description="Disordered" evidence="1">
    <location>
        <begin position="511"/>
        <end position="536"/>
    </location>
</feature>
<proteinExistence type="predicted"/>
<protein>
    <recommendedName>
        <fullName evidence="2">ENTH domain-containing protein</fullName>
    </recommendedName>
</protein>
<feature type="compositionally biased region" description="Polar residues" evidence="1">
    <location>
        <begin position="246"/>
        <end position="257"/>
    </location>
</feature>
<feature type="compositionally biased region" description="Low complexity" evidence="1">
    <location>
        <begin position="262"/>
        <end position="278"/>
    </location>
</feature>
<feature type="region of interest" description="Disordered" evidence="1">
    <location>
        <begin position="152"/>
        <end position="280"/>
    </location>
</feature>
<dbReference type="Gene3D" id="1.25.40.90">
    <property type="match status" value="1"/>
</dbReference>
<dbReference type="GO" id="GO:0006897">
    <property type="term" value="P:endocytosis"/>
    <property type="evidence" value="ECO:0007669"/>
    <property type="project" value="TreeGrafter"/>
</dbReference>
<evidence type="ECO:0000256" key="1">
    <source>
        <dbReference type="SAM" id="MobiDB-lite"/>
    </source>
</evidence>
<dbReference type="Proteomes" id="UP001075354">
    <property type="component" value="Chromosome 8"/>
</dbReference>
<feature type="compositionally biased region" description="Low complexity" evidence="1">
    <location>
        <begin position="293"/>
        <end position="311"/>
    </location>
</feature>
<dbReference type="GO" id="GO:0005886">
    <property type="term" value="C:plasma membrane"/>
    <property type="evidence" value="ECO:0007669"/>
    <property type="project" value="TreeGrafter"/>
</dbReference>
<feature type="domain" description="ENTH" evidence="2">
    <location>
        <begin position="19"/>
        <end position="152"/>
    </location>
</feature>
<gene>
    <name evidence="3" type="ORF">ONE63_009775</name>
</gene>
<sequence>MNNFVNMWRVRELADKVTNVVMNYTEIEAKVREATNDEAWGPTGALMQEIAQATFTYEHFPEVMQMLWKRMLQDNKKNWRRTYKSLLLLNYLVRNGSERVVTAAREHVYDLRSLENYTYVDELGKDQGVNIRHKVRELMDFVQDDDRLREERKKAKKNKDKYVGMSSGAMGGRYAGDRWEEPRWRREEFGGDWGGGGGSGHGFEEKSSNNSDEGERYDSDPEISNTRSRQYDKEKSGGKEYKDNDSIGSGSAVSSPTEKAPSKSGSSVSPIKKSSQPSKKVDLGAAALYAKANSNASKQNSSQNSSDFFSDVMGKDTSISQADDFFNPRGSSDSPPVETSDFGDFTSAFGGDSSGTDSSRVKAPVNEFADFGSAFTGSTASGGNAFPAPGNSTVQNQNLNNGNIISPSTDGDLSNSDLLGGLTGGFSSLSVGSSLSNGSVSAKNTSNLLDDSFSSGTPSTLLNATPLTPLSTQNSLQMSSNVNQPASSLQLGSTWSNAGLNIDIDNLTVSGNRNKSGGGPSMNQLATNSPSSPLGRQGLGSAFGNMMPSVQPNPVVSPTMPMMGGMMGSVPAPGSIAPSNPMMGNVPGRMPGMTGMPSMQSMSGMPGVIPSGTASSLPGMAPLGMMQPNSMPANSNFFPAAFQ</sequence>
<dbReference type="AlphaFoldDB" id="A0AAV7XHL7"/>
<feature type="compositionally biased region" description="Basic and acidic residues" evidence="1">
    <location>
        <begin position="202"/>
        <end position="219"/>
    </location>
</feature>
<feature type="compositionally biased region" description="Polar residues" evidence="1">
    <location>
        <begin position="511"/>
        <end position="534"/>
    </location>
</feature>
<keyword evidence="4" id="KW-1185">Reference proteome</keyword>
<feature type="region of interest" description="Disordered" evidence="1">
    <location>
        <begin position="382"/>
        <end position="408"/>
    </location>
</feature>
<dbReference type="FunFam" id="1.25.40.90:FF:000006">
    <property type="entry name" value="Clathrin interactor 1"/>
    <property type="match status" value="1"/>
</dbReference>
<feature type="compositionally biased region" description="Gly residues" evidence="1">
    <location>
        <begin position="191"/>
        <end position="201"/>
    </location>
</feature>
<dbReference type="PANTHER" id="PTHR12276">
    <property type="entry name" value="EPSIN/ENT-RELATED"/>
    <property type="match status" value="1"/>
</dbReference>
<organism evidence="3 4">
    <name type="scientific">Megalurothrips usitatus</name>
    <name type="common">bean blossom thrips</name>
    <dbReference type="NCBI Taxonomy" id="439358"/>
    <lineage>
        <taxon>Eukaryota</taxon>
        <taxon>Metazoa</taxon>
        <taxon>Ecdysozoa</taxon>
        <taxon>Arthropoda</taxon>
        <taxon>Hexapoda</taxon>
        <taxon>Insecta</taxon>
        <taxon>Pterygota</taxon>
        <taxon>Neoptera</taxon>
        <taxon>Paraneoptera</taxon>
        <taxon>Thysanoptera</taxon>
        <taxon>Terebrantia</taxon>
        <taxon>Thripoidea</taxon>
        <taxon>Thripidae</taxon>
        <taxon>Megalurothrips</taxon>
    </lineage>
</organism>
<feature type="compositionally biased region" description="Polar residues" evidence="1">
    <location>
        <begin position="390"/>
        <end position="407"/>
    </location>
</feature>
<evidence type="ECO:0000313" key="3">
    <source>
        <dbReference type="EMBL" id="KAJ1524917.1"/>
    </source>
</evidence>
<dbReference type="InterPro" id="IPR008942">
    <property type="entry name" value="ENTH_VHS"/>
</dbReference>
<dbReference type="SUPFAM" id="SSF48464">
    <property type="entry name" value="ENTH/VHS domain"/>
    <property type="match status" value="1"/>
</dbReference>